<dbReference type="GO" id="GO:0016987">
    <property type="term" value="F:sigma factor activity"/>
    <property type="evidence" value="ECO:0007669"/>
    <property type="project" value="UniProtKB-KW"/>
</dbReference>
<name>A0A4P6JX10_KTERU</name>
<keyword evidence="5" id="KW-0804">Transcription</keyword>
<dbReference type="InterPro" id="IPR013325">
    <property type="entry name" value="RNA_pol_sigma_r2"/>
</dbReference>
<dbReference type="RefSeq" id="WP_129891334.1">
    <property type="nucleotide sequence ID" value="NZ_CP035758.1"/>
</dbReference>
<proteinExistence type="inferred from homology"/>
<dbReference type="InterPro" id="IPR013249">
    <property type="entry name" value="RNA_pol_sigma70_r4_t2"/>
</dbReference>
<evidence type="ECO:0000256" key="4">
    <source>
        <dbReference type="ARBA" id="ARBA00023125"/>
    </source>
</evidence>
<organism evidence="8 9">
    <name type="scientific">Ktedonosporobacter rubrisoli</name>
    <dbReference type="NCBI Taxonomy" id="2509675"/>
    <lineage>
        <taxon>Bacteria</taxon>
        <taxon>Bacillati</taxon>
        <taxon>Chloroflexota</taxon>
        <taxon>Ktedonobacteria</taxon>
        <taxon>Ktedonobacterales</taxon>
        <taxon>Ktedonosporobacteraceae</taxon>
        <taxon>Ktedonosporobacter</taxon>
    </lineage>
</organism>
<evidence type="ECO:0000313" key="8">
    <source>
        <dbReference type="EMBL" id="QBD80269.1"/>
    </source>
</evidence>
<dbReference type="NCBIfam" id="TIGR02937">
    <property type="entry name" value="sigma70-ECF"/>
    <property type="match status" value="1"/>
</dbReference>
<protein>
    <submittedName>
        <fullName evidence="8">Sigma-70 family RNA polymerase sigma factor</fullName>
    </submittedName>
</protein>
<sequence length="196" mass="22653">MDVWFATLIPGTWDTDTEIHREWELISAARKDPQAFAPLYESYLPRINRYIRTRVSSDEDAADVTQQVFLNALQALPRYRFKGIPFSAWLFRIAQLTLKQKRRKDKSSVSWDLLPVESYLEGELDPEDIVLQQEGLQRLRRLLARLSPEKRDLLALRFAAGLSSSEIAAVVGKNTEAVKKQLSRIIHTLKEEYHDA</sequence>
<dbReference type="Pfam" id="PF08281">
    <property type="entry name" value="Sigma70_r4_2"/>
    <property type="match status" value="1"/>
</dbReference>
<dbReference type="OrthoDB" id="157311at2"/>
<dbReference type="KEGG" id="kbs:EPA93_31540"/>
<comment type="similarity">
    <text evidence="1">Belongs to the sigma-70 factor family. ECF subfamily.</text>
</comment>
<dbReference type="Proteomes" id="UP000290365">
    <property type="component" value="Chromosome"/>
</dbReference>
<dbReference type="InterPro" id="IPR014284">
    <property type="entry name" value="RNA_pol_sigma-70_dom"/>
</dbReference>
<evidence type="ECO:0000256" key="3">
    <source>
        <dbReference type="ARBA" id="ARBA00023082"/>
    </source>
</evidence>
<dbReference type="InterPro" id="IPR039425">
    <property type="entry name" value="RNA_pol_sigma-70-like"/>
</dbReference>
<keyword evidence="4" id="KW-0238">DNA-binding</keyword>
<dbReference type="EMBL" id="CP035758">
    <property type="protein sequence ID" value="QBD80269.1"/>
    <property type="molecule type" value="Genomic_DNA"/>
</dbReference>
<keyword evidence="2" id="KW-0805">Transcription regulation</keyword>
<accession>A0A4P6JX10</accession>
<dbReference type="AlphaFoldDB" id="A0A4P6JX10"/>
<dbReference type="PANTHER" id="PTHR43133">
    <property type="entry name" value="RNA POLYMERASE ECF-TYPE SIGMA FACTO"/>
    <property type="match status" value="1"/>
</dbReference>
<evidence type="ECO:0000256" key="1">
    <source>
        <dbReference type="ARBA" id="ARBA00010641"/>
    </source>
</evidence>
<evidence type="ECO:0000313" key="9">
    <source>
        <dbReference type="Proteomes" id="UP000290365"/>
    </source>
</evidence>
<dbReference type="InterPro" id="IPR036388">
    <property type="entry name" value="WH-like_DNA-bd_sf"/>
</dbReference>
<dbReference type="GO" id="GO:0003677">
    <property type="term" value="F:DNA binding"/>
    <property type="evidence" value="ECO:0007669"/>
    <property type="project" value="UniProtKB-KW"/>
</dbReference>
<reference evidence="8 9" key="1">
    <citation type="submission" date="2019-01" db="EMBL/GenBank/DDBJ databases">
        <title>Ktedonosporobacter rubrisoli SCAWS-G2.</title>
        <authorList>
            <person name="Huang Y."/>
            <person name="Yan B."/>
        </authorList>
    </citation>
    <scope>NUCLEOTIDE SEQUENCE [LARGE SCALE GENOMIC DNA]</scope>
    <source>
        <strain evidence="8 9">SCAWS-G2</strain>
    </source>
</reference>
<keyword evidence="9" id="KW-1185">Reference proteome</keyword>
<feature type="domain" description="RNA polymerase sigma-70 region 2" evidence="6">
    <location>
        <begin position="39"/>
        <end position="106"/>
    </location>
</feature>
<evidence type="ECO:0000259" key="7">
    <source>
        <dbReference type="Pfam" id="PF08281"/>
    </source>
</evidence>
<dbReference type="Gene3D" id="1.10.10.10">
    <property type="entry name" value="Winged helix-like DNA-binding domain superfamily/Winged helix DNA-binding domain"/>
    <property type="match status" value="1"/>
</dbReference>
<dbReference type="InterPro" id="IPR007627">
    <property type="entry name" value="RNA_pol_sigma70_r2"/>
</dbReference>
<gene>
    <name evidence="8" type="ORF">EPA93_31540</name>
</gene>
<dbReference type="Pfam" id="PF04542">
    <property type="entry name" value="Sigma70_r2"/>
    <property type="match status" value="1"/>
</dbReference>
<evidence type="ECO:0000259" key="6">
    <source>
        <dbReference type="Pfam" id="PF04542"/>
    </source>
</evidence>
<dbReference type="SUPFAM" id="SSF88946">
    <property type="entry name" value="Sigma2 domain of RNA polymerase sigma factors"/>
    <property type="match status" value="1"/>
</dbReference>
<dbReference type="GO" id="GO:0006352">
    <property type="term" value="P:DNA-templated transcription initiation"/>
    <property type="evidence" value="ECO:0007669"/>
    <property type="project" value="InterPro"/>
</dbReference>
<evidence type="ECO:0000256" key="5">
    <source>
        <dbReference type="ARBA" id="ARBA00023163"/>
    </source>
</evidence>
<dbReference type="SUPFAM" id="SSF88659">
    <property type="entry name" value="Sigma3 and sigma4 domains of RNA polymerase sigma factors"/>
    <property type="match status" value="1"/>
</dbReference>
<keyword evidence="3" id="KW-0731">Sigma factor</keyword>
<dbReference type="InterPro" id="IPR013324">
    <property type="entry name" value="RNA_pol_sigma_r3/r4-like"/>
</dbReference>
<dbReference type="PANTHER" id="PTHR43133:SF8">
    <property type="entry name" value="RNA POLYMERASE SIGMA FACTOR HI_1459-RELATED"/>
    <property type="match status" value="1"/>
</dbReference>
<feature type="domain" description="RNA polymerase sigma factor 70 region 4 type 2" evidence="7">
    <location>
        <begin position="137"/>
        <end position="185"/>
    </location>
</feature>
<evidence type="ECO:0000256" key="2">
    <source>
        <dbReference type="ARBA" id="ARBA00023015"/>
    </source>
</evidence>
<dbReference type="Gene3D" id="1.10.1740.10">
    <property type="match status" value="1"/>
</dbReference>